<keyword evidence="2" id="KW-1185">Reference proteome</keyword>
<dbReference type="Proteomes" id="UP001176059">
    <property type="component" value="Unassembled WGS sequence"/>
</dbReference>
<proteinExistence type="predicted"/>
<reference evidence="1" key="1">
    <citation type="submission" date="2022-08" db="EMBL/GenBank/DDBJ databases">
        <authorList>
            <consortium name="DOE Joint Genome Institute"/>
            <person name="Min B."/>
            <person name="Sierra-Patev S."/>
            <person name="Naranjo-Ortiz M."/>
            <person name="Looney B."/>
            <person name="Konkel Z."/>
            <person name="Slot J.C."/>
            <person name="Sakamoto Y."/>
            <person name="Steenwyk J.L."/>
            <person name="Rokas A."/>
            <person name="Carro J."/>
            <person name="Camarero S."/>
            <person name="Ferreira P."/>
            <person name="Molpeceres G."/>
            <person name="Ruiz-duenas F.J."/>
            <person name="Serrano A."/>
            <person name="Henrissat B."/>
            <person name="Drula E."/>
            <person name="Hughes K.W."/>
            <person name="Mata J.L."/>
            <person name="Ishikawa N.K."/>
            <person name="Vargas-Isla R."/>
            <person name="Ushijima S."/>
            <person name="Smith C.A."/>
            <person name="Ahrendt S."/>
            <person name="Andreopoulos W."/>
            <person name="He G."/>
            <person name="LaButti K."/>
            <person name="Lipzen A."/>
            <person name="Ng V."/>
            <person name="Riley R."/>
            <person name="Sandor L."/>
            <person name="Barry K."/>
            <person name="Martinez A.T."/>
            <person name="Xiao Y."/>
            <person name="Gibbons J.G."/>
            <person name="Terashima K."/>
            <person name="Hibbett D.S."/>
            <person name="Grigoriev I.V."/>
        </authorList>
    </citation>
    <scope>NUCLEOTIDE SEQUENCE</scope>
    <source>
        <strain evidence="1">ET3784</strain>
    </source>
</reference>
<dbReference type="EMBL" id="JANVFO010000047">
    <property type="protein sequence ID" value="KAJ3725030.1"/>
    <property type="molecule type" value="Genomic_DNA"/>
</dbReference>
<comment type="caution">
    <text evidence="1">The sequence shown here is derived from an EMBL/GenBank/DDBJ whole genome shotgun (WGS) entry which is preliminary data.</text>
</comment>
<evidence type="ECO:0000313" key="2">
    <source>
        <dbReference type="Proteomes" id="UP001176059"/>
    </source>
</evidence>
<organism evidence="1 2">
    <name type="scientific">Lentinula guzmanii</name>
    <dbReference type="NCBI Taxonomy" id="2804957"/>
    <lineage>
        <taxon>Eukaryota</taxon>
        <taxon>Fungi</taxon>
        <taxon>Dikarya</taxon>
        <taxon>Basidiomycota</taxon>
        <taxon>Agaricomycotina</taxon>
        <taxon>Agaricomycetes</taxon>
        <taxon>Agaricomycetidae</taxon>
        <taxon>Agaricales</taxon>
        <taxon>Marasmiineae</taxon>
        <taxon>Omphalotaceae</taxon>
        <taxon>Lentinula</taxon>
    </lineage>
</organism>
<reference evidence="1" key="2">
    <citation type="journal article" date="2023" name="Proc. Natl. Acad. Sci. U.S.A.">
        <title>A global phylogenomic analysis of the shiitake genus Lentinula.</title>
        <authorList>
            <person name="Sierra-Patev S."/>
            <person name="Min B."/>
            <person name="Naranjo-Ortiz M."/>
            <person name="Looney B."/>
            <person name="Konkel Z."/>
            <person name="Slot J.C."/>
            <person name="Sakamoto Y."/>
            <person name="Steenwyk J.L."/>
            <person name="Rokas A."/>
            <person name="Carro J."/>
            <person name="Camarero S."/>
            <person name="Ferreira P."/>
            <person name="Molpeceres G."/>
            <person name="Ruiz-Duenas F.J."/>
            <person name="Serrano A."/>
            <person name="Henrissat B."/>
            <person name="Drula E."/>
            <person name="Hughes K.W."/>
            <person name="Mata J.L."/>
            <person name="Ishikawa N.K."/>
            <person name="Vargas-Isla R."/>
            <person name="Ushijima S."/>
            <person name="Smith C.A."/>
            <person name="Donoghue J."/>
            <person name="Ahrendt S."/>
            <person name="Andreopoulos W."/>
            <person name="He G."/>
            <person name="LaButti K."/>
            <person name="Lipzen A."/>
            <person name="Ng V."/>
            <person name="Riley R."/>
            <person name="Sandor L."/>
            <person name="Barry K."/>
            <person name="Martinez A.T."/>
            <person name="Xiao Y."/>
            <person name="Gibbons J.G."/>
            <person name="Terashima K."/>
            <person name="Grigoriev I.V."/>
            <person name="Hibbett D."/>
        </authorList>
    </citation>
    <scope>NUCLEOTIDE SEQUENCE</scope>
    <source>
        <strain evidence="1">ET3784</strain>
    </source>
</reference>
<dbReference type="AlphaFoldDB" id="A0AA38JDH4"/>
<evidence type="ECO:0000313" key="1">
    <source>
        <dbReference type="EMBL" id="KAJ3725030.1"/>
    </source>
</evidence>
<protein>
    <submittedName>
        <fullName evidence="1">Uncharacterized protein</fullName>
    </submittedName>
</protein>
<accession>A0AA38JDH4</accession>
<name>A0AA38JDH4_9AGAR</name>
<gene>
    <name evidence="1" type="ORF">DFJ43DRAFT_1089496</name>
</gene>
<sequence>MNTIKPEPEAKVVRFDDATTPSVTKHSRPLRKKSKIPTFNSPHAYVIVLPFDEMLARAKKEDPDVQKAIDKRGVWQEVPAVHTLVAGLCDQIDEIWPNVFIVLVDHKSFPTSQYCLGFADNTHHSNRRMPTAEEIQEIRDLLDLNGPQFKLGWYRDLYPDNHS</sequence>